<reference evidence="1 2" key="1">
    <citation type="journal article" date="2020" name="Cell">
        <title>Large-Scale Comparative Analyses of Tick Genomes Elucidate Their Genetic Diversity and Vector Capacities.</title>
        <authorList>
            <consortium name="Tick Genome and Microbiome Consortium (TIGMIC)"/>
            <person name="Jia N."/>
            <person name="Wang J."/>
            <person name="Shi W."/>
            <person name="Du L."/>
            <person name="Sun Y."/>
            <person name="Zhan W."/>
            <person name="Jiang J.F."/>
            <person name="Wang Q."/>
            <person name="Zhang B."/>
            <person name="Ji P."/>
            <person name="Bell-Sakyi L."/>
            <person name="Cui X.M."/>
            <person name="Yuan T.T."/>
            <person name="Jiang B.G."/>
            <person name="Yang W.F."/>
            <person name="Lam T.T."/>
            <person name="Chang Q.C."/>
            <person name="Ding S.J."/>
            <person name="Wang X.J."/>
            <person name="Zhu J.G."/>
            <person name="Ruan X.D."/>
            <person name="Zhao L."/>
            <person name="Wei J.T."/>
            <person name="Ye R.Z."/>
            <person name="Que T.C."/>
            <person name="Du C.H."/>
            <person name="Zhou Y.H."/>
            <person name="Cheng J.X."/>
            <person name="Dai P.F."/>
            <person name="Guo W.B."/>
            <person name="Han X.H."/>
            <person name="Huang E.J."/>
            <person name="Li L.F."/>
            <person name="Wei W."/>
            <person name="Gao Y.C."/>
            <person name="Liu J.Z."/>
            <person name="Shao H.Z."/>
            <person name="Wang X."/>
            <person name="Wang C.C."/>
            <person name="Yang T.C."/>
            <person name="Huo Q.B."/>
            <person name="Li W."/>
            <person name="Chen H.Y."/>
            <person name="Chen S.E."/>
            <person name="Zhou L.G."/>
            <person name="Ni X.B."/>
            <person name="Tian J.H."/>
            <person name="Sheng Y."/>
            <person name="Liu T."/>
            <person name="Pan Y.S."/>
            <person name="Xia L.Y."/>
            <person name="Li J."/>
            <person name="Zhao F."/>
            <person name="Cao W.C."/>
        </authorList>
    </citation>
    <scope>NUCLEOTIDE SEQUENCE [LARGE SCALE GENOMIC DNA]</scope>
    <source>
        <strain evidence="1">Iper-2018</strain>
    </source>
</reference>
<feature type="non-terminal residue" evidence="1">
    <location>
        <position position="536"/>
    </location>
</feature>
<keyword evidence="2" id="KW-1185">Reference proteome</keyword>
<evidence type="ECO:0000313" key="2">
    <source>
        <dbReference type="Proteomes" id="UP000805193"/>
    </source>
</evidence>
<protein>
    <submittedName>
        <fullName evidence="1">Uncharacterized protein</fullName>
    </submittedName>
</protein>
<comment type="caution">
    <text evidence="1">The sequence shown here is derived from an EMBL/GenBank/DDBJ whole genome shotgun (WGS) entry which is preliminary data.</text>
</comment>
<accession>A0AC60NRI5</accession>
<dbReference type="EMBL" id="JABSTQ010011600">
    <property type="protein sequence ID" value="KAG0409723.1"/>
    <property type="molecule type" value="Genomic_DNA"/>
</dbReference>
<evidence type="ECO:0000313" key="1">
    <source>
        <dbReference type="EMBL" id="KAG0409723.1"/>
    </source>
</evidence>
<gene>
    <name evidence="1" type="ORF">HPB47_013163</name>
</gene>
<sequence>MQCMKYKAGVLGVIQSLAVTGDVFDGNILEKAPFKLENQNVTDKVAIAYRACTNESISEELKFDSLKEFLSSMGFSKWPMPVTWDSAPPWEETFARVFRKTGLSFIISTSVVQDLKNATYFIISLDQPGFGIGRNQLLNQTSANNAPIVRAYKTYASDSIRLFQPQMGAGEREAVVDDIVNFESQLAKMTRSPEERRNMNSLYHRMTMARLMLDYPELDWLRLFNNIFDVINMTLTEDEEIVLREPQFYSSVLQFLKSVRRSTLYNYVGWRLVQGFGPLASGRMRDLEFEFGRVVQGVRKSLPVWQRCIGILSAVMDHPVGRLYIDNEFSPQAKEDMVSMVKDLKEAFSALLQQNNWMDYTTKKEAAKKLEGIIDNIAYPDWLKNNTYLNNRYDHVDQVVPEKPFLDMYMNFRQNNIVKRLKKLREFSNRSEEWHSGSAVVNAFYSPNANSITFPAGVLQSPFYDYGLPSSVNMGAIGMIIGHEITHGFDDTGSQFDSDGNLRNWWTEETRRKFSERAKCFIDQYGSILDPQAQMH</sequence>
<name>A0AC60NRI5_IXOPE</name>
<organism evidence="1 2">
    <name type="scientific">Ixodes persulcatus</name>
    <name type="common">Taiga tick</name>
    <dbReference type="NCBI Taxonomy" id="34615"/>
    <lineage>
        <taxon>Eukaryota</taxon>
        <taxon>Metazoa</taxon>
        <taxon>Ecdysozoa</taxon>
        <taxon>Arthropoda</taxon>
        <taxon>Chelicerata</taxon>
        <taxon>Arachnida</taxon>
        <taxon>Acari</taxon>
        <taxon>Parasitiformes</taxon>
        <taxon>Ixodida</taxon>
        <taxon>Ixodoidea</taxon>
        <taxon>Ixodidae</taxon>
        <taxon>Ixodinae</taxon>
        <taxon>Ixodes</taxon>
    </lineage>
</organism>
<dbReference type="Proteomes" id="UP000805193">
    <property type="component" value="Unassembled WGS sequence"/>
</dbReference>
<proteinExistence type="predicted"/>